<evidence type="ECO:0000313" key="4">
    <source>
        <dbReference type="EMBL" id="MTU71367.1"/>
    </source>
</evidence>
<dbReference type="Proteomes" id="UP000434916">
    <property type="component" value="Unassembled WGS sequence"/>
</dbReference>
<evidence type="ECO:0000256" key="1">
    <source>
        <dbReference type="ARBA" id="ARBA00022679"/>
    </source>
</evidence>
<dbReference type="Pfam" id="PF04488">
    <property type="entry name" value="Gly_transf_sug"/>
    <property type="match status" value="1"/>
</dbReference>
<dbReference type="EMBL" id="WNCN01000027">
    <property type="protein sequence ID" value="MTU41010.1"/>
    <property type="molecule type" value="Genomic_DNA"/>
</dbReference>
<dbReference type="Gene3D" id="3.90.550.20">
    <property type="match status" value="1"/>
</dbReference>
<evidence type="ECO:0000313" key="6">
    <source>
        <dbReference type="EMBL" id="RHC83235.1"/>
    </source>
</evidence>
<reference evidence="6 7" key="1">
    <citation type="submission" date="2018-08" db="EMBL/GenBank/DDBJ databases">
        <title>A genome reference for cultivated species of the human gut microbiota.</title>
        <authorList>
            <person name="Zou Y."/>
            <person name="Xue W."/>
            <person name="Luo G."/>
        </authorList>
    </citation>
    <scope>NUCLEOTIDE SEQUENCE [LARGE SCALE GENOMIC DNA]</scope>
    <source>
        <strain evidence="6 7">AM34-17</strain>
    </source>
</reference>
<dbReference type="PANTHER" id="PTHR32385:SF15">
    <property type="entry name" value="INOSITOL PHOSPHOCERAMIDE MANNOSYLTRANSFERASE 1"/>
    <property type="match status" value="1"/>
</dbReference>
<evidence type="ECO:0000313" key="3">
    <source>
        <dbReference type="EMBL" id="MTU41010.1"/>
    </source>
</evidence>
<evidence type="ECO:0000313" key="8">
    <source>
        <dbReference type="Proteomes" id="UP000434916"/>
    </source>
</evidence>
<comment type="caution">
    <text evidence="6">The sequence shown here is derived from an EMBL/GenBank/DDBJ whole genome shotgun (WGS) entry which is preliminary data.</text>
</comment>
<evidence type="ECO:0000313" key="9">
    <source>
        <dbReference type="Proteomes" id="UP000448908"/>
    </source>
</evidence>
<dbReference type="GO" id="GO:0016020">
    <property type="term" value="C:membrane"/>
    <property type="evidence" value="ECO:0007669"/>
    <property type="project" value="GOC"/>
</dbReference>
<dbReference type="GO" id="GO:0051999">
    <property type="term" value="P:mannosyl-inositol phosphorylceramide biosynthetic process"/>
    <property type="evidence" value="ECO:0007669"/>
    <property type="project" value="TreeGrafter"/>
</dbReference>
<dbReference type="Proteomes" id="UP000448908">
    <property type="component" value="Unassembled WGS sequence"/>
</dbReference>
<dbReference type="AlphaFoldDB" id="A0A351E669"/>
<dbReference type="InterPro" id="IPR029044">
    <property type="entry name" value="Nucleotide-diphossugar_trans"/>
</dbReference>
<dbReference type="PANTHER" id="PTHR32385">
    <property type="entry name" value="MANNOSYL PHOSPHORYLINOSITOL CERAMIDE SYNTHASE"/>
    <property type="match status" value="1"/>
</dbReference>
<dbReference type="EMBL" id="BQNZ01000001">
    <property type="protein sequence ID" value="GKH71224.1"/>
    <property type="molecule type" value="Genomic_DNA"/>
</dbReference>
<dbReference type="InterPro" id="IPR007577">
    <property type="entry name" value="GlycoTrfase_DXD_sugar-bd_CS"/>
</dbReference>
<dbReference type="Proteomes" id="UP001055114">
    <property type="component" value="Unassembled WGS sequence"/>
</dbReference>
<protein>
    <recommendedName>
        <fullName evidence="11">Glycosyl transferase</fullName>
    </recommendedName>
</protein>
<dbReference type="InterPro" id="IPR051706">
    <property type="entry name" value="Glycosyltransferase_domain"/>
</dbReference>
<evidence type="ECO:0000313" key="5">
    <source>
        <dbReference type="EMBL" id="MTV00507.1"/>
    </source>
</evidence>
<proteinExistence type="predicted"/>
<evidence type="ECO:0008006" key="11">
    <source>
        <dbReference type="Google" id="ProtNLM"/>
    </source>
</evidence>
<dbReference type="Proteomes" id="UP000286260">
    <property type="component" value="Unassembled WGS sequence"/>
</dbReference>
<dbReference type="Proteomes" id="UP000482671">
    <property type="component" value="Unassembled WGS sequence"/>
</dbReference>
<gene>
    <name evidence="2" type="ORF">CE91St3_10870</name>
    <name evidence="6" type="ORF">DW828_12845</name>
    <name evidence="3" type="ORF">GMD82_16460</name>
    <name evidence="4" type="ORF">GMD92_20535</name>
    <name evidence="5" type="ORF">GME02_02245</name>
</gene>
<keyword evidence="1" id="KW-0808">Transferase</keyword>
<dbReference type="GO" id="GO:0000030">
    <property type="term" value="F:mannosyltransferase activity"/>
    <property type="evidence" value="ECO:0007669"/>
    <property type="project" value="TreeGrafter"/>
</dbReference>
<evidence type="ECO:0000313" key="10">
    <source>
        <dbReference type="Proteomes" id="UP000482671"/>
    </source>
</evidence>
<dbReference type="EMBL" id="WNDD01000002">
    <property type="protein sequence ID" value="MTV00507.1"/>
    <property type="molecule type" value="Genomic_DNA"/>
</dbReference>
<dbReference type="GeneID" id="49205084"/>
<dbReference type="EMBL" id="WNDA01000063">
    <property type="protein sequence ID" value="MTU71367.1"/>
    <property type="molecule type" value="Genomic_DNA"/>
</dbReference>
<organism evidence="6 7">
    <name type="scientific">Parabacteroides merdae</name>
    <dbReference type="NCBI Taxonomy" id="46503"/>
    <lineage>
        <taxon>Bacteria</taxon>
        <taxon>Pseudomonadati</taxon>
        <taxon>Bacteroidota</taxon>
        <taxon>Bacteroidia</taxon>
        <taxon>Bacteroidales</taxon>
        <taxon>Tannerellaceae</taxon>
        <taxon>Parabacteroides</taxon>
    </lineage>
</organism>
<dbReference type="RefSeq" id="WP_005635354.1">
    <property type="nucleotide sequence ID" value="NZ_BAABYG010000001.1"/>
</dbReference>
<accession>A0A351E669</accession>
<name>A0A351E669_9BACT</name>
<dbReference type="OrthoDB" id="9802987at2"/>
<evidence type="ECO:0000313" key="2">
    <source>
        <dbReference type="EMBL" id="GKH71224.1"/>
    </source>
</evidence>
<evidence type="ECO:0000313" key="7">
    <source>
        <dbReference type="Proteomes" id="UP000286260"/>
    </source>
</evidence>
<dbReference type="SUPFAM" id="SSF53448">
    <property type="entry name" value="Nucleotide-diphospho-sugar transferases"/>
    <property type="match status" value="1"/>
</dbReference>
<reference evidence="8 9" key="2">
    <citation type="journal article" date="2019" name="Nat. Med.">
        <title>A library of human gut bacterial isolates paired with longitudinal multiomics data enables mechanistic microbiome research.</title>
        <authorList>
            <person name="Poyet M."/>
            <person name="Groussin M."/>
            <person name="Gibbons S.M."/>
            <person name="Avila-Pacheco J."/>
            <person name="Jiang X."/>
            <person name="Kearney S.M."/>
            <person name="Perrotta A.R."/>
            <person name="Berdy B."/>
            <person name="Zhao S."/>
            <person name="Lieberman T.D."/>
            <person name="Swanson P.K."/>
            <person name="Smith M."/>
            <person name="Roesemann S."/>
            <person name="Alexander J.E."/>
            <person name="Rich S.A."/>
            <person name="Livny J."/>
            <person name="Vlamakis H."/>
            <person name="Clish C."/>
            <person name="Bullock K."/>
            <person name="Deik A."/>
            <person name="Scott J."/>
            <person name="Pierce K.A."/>
            <person name="Xavier R.J."/>
            <person name="Alm E.J."/>
        </authorList>
    </citation>
    <scope>NUCLEOTIDE SEQUENCE [LARGE SCALE GENOMIC DNA]</scope>
    <source>
        <strain evidence="5 10">BIOML-A11</strain>
        <strain evidence="4 9">BIOML-A16</strain>
        <strain evidence="3 8">BIOML-A29</strain>
    </source>
</reference>
<reference evidence="2" key="3">
    <citation type="submission" date="2022-01" db="EMBL/GenBank/DDBJ databases">
        <title>Novel bile acid biosynthetic pathways are enriched in the microbiome of centenarians.</title>
        <authorList>
            <person name="Sato Y."/>
            <person name="Atarashi K."/>
            <person name="Plichta R.D."/>
            <person name="Arai Y."/>
            <person name="Sasajima S."/>
            <person name="Kearney M.S."/>
            <person name="Suda W."/>
            <person name="Takeshita K."/>
            <person name="Sasaki T."/>
            <person name="Okamoto S."/>
            <person name="Skelly N.A."/>
            <person name="Okamura Y."/>
            <person name="Vlamakis H."/>
            <person name="Li Y."/>
            <person name="Tanoue T."/>
            <person name="Takei H."/>
            <person name="Nittono H."/>
            <person name="Narushima S."/>
            <person name="Irie J."/>
            <person name="Itoh H."/>
            <person name="Moriya K."/>
            <person name="Sugiura Y."/>
            <person name="Suematsu M."/>
            <person name="Moritoki N."/>
            <person name="Shibata S."/>
            <person name="Littman R.D."/>
            <person name="Fischbach A.M."/>
            <person name="Uwamino Y."/>
            <person name="Inoue T."/>
            <person name="Honda A."/>
            <person name="Hattori M."/>
            <person name="Murai T."/>
            <person name="Xavier J.R."/>
            <person name="Hirose N."/>
            <person name="Honda K."/>
        </authorList>
    </citation>
    <scope>NUCLEOTIDE SEQUENCE</scope>
    <source>
        <strain evidence="2">CE91-St3</strain>
    </source>
</reference>
<keyword evidence="8" id="KW-1185">Reference proteome</keyword>
<dbReference type="EMBL" id="QSII01000018">
    <property type="protein sequence ID" value="RHC83235.1"/>
    <property type="molecule type" value="Genomic_DNA"/>
</dbReference>
<sequence length="141" mass="16548">MWEGKDGPQPDLLSDLSQTWKEQHPDWTYIFWNGEKIDAFMAGHAEYRDVYNSYPYAVQRWDMIRYLILYEYGGIYADLDYECIDALDSLLENEFCCLASDPEEHARIFDKAHIVTNAFIAIEAGLRYMGLELISGKWYHA</sequence>